<dbReference type="InterPro" id="IPR047797">
    <property type="entry name" value="ISNCY_transpos"/>
</dbReference>
<dbReference type="NCBIfam" id="NF033594">
    <property type="entry name" value="transpos_ISNCY_2"/>
    <property type="match status" value="1"/>
</dbReference>
<feature type="region of interest" description="Disordered" evidence="1">
    <location>
        <begin position="383"/>
        <end position="428"/>
    </location>
</feature>
<organism evidence="3 4">
    <name type="scientific">Capsulimonas corticalis</name>
    <dbReference type="NCBI Taxonomy" id="2219043"/>
    <lineage>
        <taxon>Bacteria</taxon>
        <taxon>Bacillati</taxon>
        <taxon>Armatimonadota</taxon>
        <taxon>Armatimonadia</taxon>
        <taxon>Capsulimonadales</taxon>
        <taxon>Capsulimonadaceae</taxon>
        <taxon>Capsulimonas</taxon>
    </lineage>
</organism>
<name>A0A9N7L7R7_9BACT</name>
<dbReference type="GO" id="GO:0015074">
    <property type="term" value="P:DNA integration"/>
    <property type="evidence" value="ECO:0007669"/>
    <property type="project" value="InterPro"/>
</dbReference>
<dbReference type="AlphaFoldDB" id="A0A9N7L7R7"/>
<dbReference type="InterPro" id="IPR012337">
    <property type="entry name" value="RNaseH-like_sf"/>
</dbReference>
<dbReference type="PANTHER" id="PTHR35004:SF7">
    <property type="entry name" value="INTEGRASE PROTEIN"/>
    <property type="match status" value="1"/>
</dbReference>
<gene>
    <name evidence="3" type="ORF">CCAX7_45880</name>
</gene>
<dbReference type="PANTHER" id="PTHR35004">
    <property type="entry name" value="TRANSPOSASE RV3428C-RELATED"/>
    <property type="match status" value="1"/>
</dbReference>
<dbReference type="EMBL" id="AP025739">
    <property type="protein sequence ID" value="BDI32537.1"/>
    <property type="molecule type" value="Genomic_DNA"/>
</dbReference>
<reference evidence="3 4" key="1">
    <citation type="journal article" date="2019" name="Int. J. Syst. Evol. Microbiol.">
        <title>Capsulimonas corticalis gen. nov., sp. nov., an aerobic capsulated bacterium, of a novel bacterial order, Capsulimonadales ord. nov., of the class Armatimonadia of the phylum Armatimonadetes.</title>
        <authorList>
            <person name="Li J."/>
            <person name="Kudo C."/>
            <person name="Tonouchi A."/>
        </authorList>
    </citation>
    <scope>NUCLEOTIDE SEQUENCE [LARGE SCALE GENOMIC DNA]</scope>
    <source>
        <strain evidence="3 4">AX-7</strain>
    </source>
</reference>
<proteinExistence type="predicted"/>
<dbReference type="RefSeq" id="WP_301002166.1">
    <property type="nucleotide sequence ID" value="NZ_AP025739.1"/>
</dbReference>
<dbReference type="SUPFAM" id="SSF46689">
    <property type="entry name" value="Homeodomain-like"/>
    <property type="match status" value="1"/>
</dbReference>
<dbReference type="InterPro" id="IPR036397">
    <property type="entry name" value="RNaseH_sf"/>
</dbReference>
<dbReference type="GO" id="GO:0003676">
    <property type="term" value="F:nucleic acid binding"/>
    <property type="evidence" value="ECO:0007669"/>
    <property type="project" value="InterPro"/>
</dbReference>
<dbReference type="InterPro" id="IPR009057">
    <property type="entry name" value="Homeodomain-like_sf"/>
</dbReference>
<evidence type="ECO:0000256" key="1">
    <source>
        <dbReference type="SAM" id="MobiDB-lite"/>
    </source>
</evidence>
<accession>A0A9N7L7R7</accession>
<dbReference type="KEGG" id="ccot:CCAX7_45880"/>
<dbReference type="Gene3D" id="3.30.420.10">
    <property type="entry name" value="Ribonuclease H-like superfamily/Ribonuclease H"/>
    <property type="match status" value="1"/>
</dbReference>
<keyword evidence="4" id="KW-1185">Reference proteome</keyword>
<dbReference type="SUPFAM" id="SSF53098">
    <property type="entry name" value="Ribonuclease H-like"/>
    <property type="match status" value="1"/>
</dbReference>
<evidence type="ECO:0000313" key="3">
    <source>
        <dbReference type="EMBL" id="BDI32537.1"/>
    </source>
</evidence>
<feature type="domain" description="Integrase catalytic" evidence="2">
    <location>
        <begin position="135"/>
        <end position="314"/>
    </location>
</feature>
<dbReference type="Proteomes" id="UP000287394">
    <property type="component" value="Chromosome"/>
</dbReference>
<sequence length="428" mass="47514">MTVSEQRTIDLLTRLAAHQITVERAAELLGLSSRQVRRKLKRFLAEGVNAIPHGNRRRKPHNILDPDTRTRILALTSTGGPYHGFNVCHTRDLLAASDGIQIGRSTLHKLLHPKAPPEVKEAKPARGVVRRRRLRKAASGMMVQIDGSPHNWLEGRGPRLCLMGAIDDADNYVLHAHFRPNEDAAGYLWMFRAIAIEYGLPASYYHDKHTILRSPKKATIEDELAGQIPMSHVQKVLHDLGVESIAAHSPQAKGRIERLWSTFQDRLVKEMRLAGISTMEQANAFLPAFIAKHNAQFGIEAADPNSAFIALEPGFDLDYYFSIQETRTVKADHTLSFEGKVYQITAASRSRSLAGQKVSARVNPEGQLHLYDGKRRLDYRLASAAPAKAKPVQPSPEAPKSPLETPKSQPCDPAAAARKRAWLHTASP</sequence>
<dbReference type="Pfam" id="PF13551">
    <property type="entry name" value="HTH_29"/>
    <property type="match status" value="1"/>
</dbReference>
<dbReference type="PROSITE" id="PS50994">
    <property type="entry name" value="INTEGRASE"/>
    <property type="match status" value="1"/>
</dbReference>
<evidence type="ECO:0000313" key="4">
    <source>
        <dbReference type="Proteomes" id="UP000287394"/>
    </source>
</evidence>
<protein>
    <submittedName>
        <fullName evidence="3">Transposase</fullName>
    </submittedName>
</protein>
<evidence type="ECO:0000259" key="2">
    <source>
        <dbReference type="PROSITE" id="PS50994"/>
    </source>
</evidence>
<dbReference type="InterPro" id="IPR001584">
    <property type="entry name" value="Integrase_cat-core"/>
</dbReference>